<evidence type="ECO:0000313" key="1">
    <source>
        <dbReference type="EMBL" id="CAB3984597.1"/>
    </source>
</evidence>
<name>A0A7D9DFJ3_PARCT</name>
<dbReference type="Proteomes" id="UP001152795">
    <property type="component" value="Unassembled WGS sequence"/>
</dbReference>
<evidence type="ECO:0000313" key="2">
    <source>
        <dbReference type="Proteomes" id="UP001152795"/>
    </source>
</evidence>
<dbReference type="EMBL" id="CACRXK020000759">
    <property type="protein sequence ID" value="CAB3984597.1"/>
    <property type="molecule type" value="Genomic_DNA"/>
</dbReference>
<organism evidence="1 2">
    <name type="scientific">Paramuricea clavata</name>
    <name type="common">Red gorgonian</name>
    <name type="synonym">Violescent sea-whip</name>
    <dbReference type="NCBI Taxonomy" id="317549"/>
    <lineage>
        <taxon>Eukaryota</taxon>
        <taxon>Metazoa</taxon>
        <taxon>Cnidaria</taxon>
        <taxon>Anthozoa</taxon>
        <taxon>Octocorallia</taxon>
        <taxon>Malacalcyonacea</taxon>
        <taxon>Plexauridae</taxon>
        <taxon>Paramuricea</taxon>
    </lineage>
</organism>
<sequence>MDVKKTGYKADLRVTDGMDLRNQLRLVPTEAAKIKKYRKYVYVPTIMEPSTE</sequence>
<comment type="caution">
    <text evidence="1">The sequence shown here is derived from an EMBL/GenBank/DDBJ whole genome shotgun (WGS) entry which is preliminary data.</text>
</comment>
<proteinExistence type="predicted"/>
<accession>A0A7D9DFJ3</accession>
<dbReference type="AlphaFoldDB" id="A0A7D9DFJ3"/>
<gene>
    <name evidence="1" type="ORF">PACLA_8A031100</name>
</gene>
<keyword evidence="2" id="KW-1185">Reference proteome</keyword>
<reference evidence="1" key="1">
    <citation type="submission" date="2020-04" db="EMBL/GenBank/DDBJ databases">
        <authorList>
            <person name="Alioto T."/>
            <person name="Alioto T."/>
            <person name="Gomez Garrido J."/>
        </authorList>
    </citation>
    <scope>NUCLEOTIDE SEQUENCE</scope>
    <source>
        <strain evidence="1">A484AB</strain>
    </source>
</reference>
<protein>
    <submittedName>
        <fullName evidence="1">Uncharacterized protein</fullName>
    </submittedName>
</protein>